<comment type="caution">
    <text evidence="1">The sequence shown here is derived from an EMBL/GenBank/DDBJ whole genome shotgun (WGS) entry which is preliminary data.</text>
</comment>
<reference evidence="2" key="1">
    <citation type="submission" date="2017-09" db="EMBL/GenBank/DDBJ databases">
        <title>Depth-based differentiation of microbial function through sediment-hosted aquifers and enrichment of novel symbionts in the deep terrestrial subsurface.</title>
        <authorList>
            <person name="Probst A.J."/>
            <person name="Ladd B."/>
            <person name="Jarett J.K."/>
            <person name="Geller-Mcgrath D.E."/>
            <person name="Sieber C.M.K."/>
            <person name="Emerson J.B."/>
            <person name="Anantharaman K."/>
            <person name="Thomas B.C."/>
            <person name="Malmstrom R."/>
            <person name="Stieglmeier M."/>
            <person name="Klingl A."/>
            <person name="Woyke T."/>
            <person name="Ryan C.M."/>
            <person name="Banfield J.F."/>
        </authorList>
    </citation>
    <scope>NUCLEOTIDE SEQUENCE [LARGE SCALE GENOMIC DNA]</scope>
</reference>
<proteinExistence type="predicted"/>
<evidence type="ECO:0000313" key="1">
    <source>
        <dbReference type="EMBL" id="PIZ44737.1"/>
    </source>
</evidence>
<name>A0A2M7TGE5_UNCKA</name>
<evidence type="ECO:0000313" key="2">
    <source>
        <dbReference type="Proteomes" id="UP000228920"/>
    </source>
</evidence>
<gene>
    <name evidence="1" type="ORF">COY32_06080</name>
</gene>
<sequence>MYRWIGPISKSVEFQQTTFDYKITDTTKEIMSNSFETVPHSIHLNKFRRYTASIHVYHYGERDHATAHELARFIKDYCKKQSIDVCVSVPEMFGNIIVWPSNASKGNALQFLKNIYPDSSFFMIGDDTPDLDTLEHVDGFFAVGNAGTYVKEKALYVSPETYTKGVIDILTTQF</sequence>
<dbReference type="Proteomes" id="UP000228920">
    <property type="component" value="Unassembled WGS sequence"/>
</dbReference>
<dbReference type="EMBL" id="PFNL01000165">
    <property type="protein sequence ID" value="PIZ44737.1"/>
    <property type="molecule type" value="Genomic_DNA"/>
</dbReference>
<accession>A0A2M7TGE5</accession>
<dbReference type="Pfam" id="PF08282">
    <property type="entry name" value="Hydrolase_3"/>
    <property type="match status" value="1"/>
</dbReference>
<organism evidence="1 2">
    <name type="scientific">candidate division WWE3 bacterium CG_4_10_14_0_2_um_filter_41_14</name>
    <dbReference type="NCBI Taxonomy" id="1975072"/>
    <lineage>
        <taxon>Bacteria</taxon>
        <taxon>Katanobacteria</taxon>
    </lineage>
</organism>
<protein>
    <recommendedName>
        <fullName evidence="3">Trehalose 6-phosphate phosphatase</fullName>
    </recommendedName>
</protein>
<dbReference type="InterPro" id="IPR023214">
    <property type="entry name" value="HAD_sf"/>
</dbReference>
<dbReference type="AlphaFoldDB" id="A0A2M7TGE5"/>
<dbReference type="InterPro" id="IPR036412">
    <property type="entry name" value="HAD-like_sf"/>
</dbReference>
<evidence type="ECO:0008006" key="3">
    <source>
        <dbReference type="Google" id="ProtNLM"/>
    </source>
</evidence>
<dbReference type="SUPFAM" id="SSF56784">
    <property type="entry name" value="HAD-like"/>
    <property type="match status" value="1"/>
</dbReference>
<dbReference type="Gene3D" id="3.40.50.1000">
    <property type="entry name" value="HAD superfamily/HAD-like"/>
    <property type="match status" value="1"/>
</dbReference>